<dbReference type="OrthoDB" id="5411773at2759"/>
<dbReference type="InterPro" id="IPR019786">
    <property type="entry name" value="Zinc_finger_PHD-type_CS"/>
</dbReference>
<evidence type="ECO:0000313" key="14">
    <source>
        <dbReference type="EMBL" id="CAG8471245.1"/>
    </source>
</evidence>
<dbReference type="GO" id="GO:0006355">
    <property type="term" value="P:regulation of DNA-templated transcription"/>
    <property type="evidence" value="ECO:0007669"/>
    <property type="project" value="TreeGrafter"/>
</dbReference>
<comment type="domain">
    <text evidence="11">The PHD-type zinc finger mediates the binding to H3K4me3.</text>
</comment>
<feature type="binding site" evidence="9">
    <location>
        <position position="284"/>
    </location>
    <ligand>
        <name>Zn(2+)</name>
        <dbReference type="ChEBI" id="CHEBI:29105"/>
        <label>2</label>
    </ligand>
</feature>
<evidence type="ECO:0000256" key="10">
    <source>
        <dbReference type="PROSITE-ProRule" id="PRU00146"/>
    </source>
</evidence>
<feature type="region of interest" description="Disordered" evidence="12">
    <location>
        <begin position="317"/>
        <end position="339"/>
    </location>
</feature>
<comment type="caution">
    <text evidence="14">The sequence shown here is derived from an EMBL/GenBank/DDBJ whole genome shotgun (WGS) entry which is preliminary data.</text>
</comment>
<dbReference type="PANTHER" id="PTHR10333">
    <property type="entry name" value="INHIBITOR OF GROWTH PROTEIN"/>
    <property type="match status" value="1"/>
</dbReference>
<name>A0A9N8VZ06_9GLOM</name>
<protein>
    <recommendedName>
        <fullName evidence="11">Chromatin modification-related protein</fullName>
    </recommendedName>
</protein>
<evidence type="ECO:0000256" key="9">
    <source>
        <dbReference type="PIRSR" id="PIRSR628651-51"/>
    </source>
</evidence>
<feature type="site" description="Histone H3K4me3 binding" evidence="8">
    <location>
        <position position="276"/>
    </location>
</feature>
<feature type="site" description="Histone H3K4me3 binding" evidence="8">
    <location>
        <position position="265"/>
    </location>
</feature>
<dbReference type="InterPro" id="IPR019787">
    <property type="entry name" value="Znf_PHD-finger"/>
</dbReference>
<dbReference type="Pfam" id="PF12998">
    <property type="entry name" value="ING"/>
    <property type="match status" value="1"/>
</dbReference>
<evidence type="ECO:0000259" key="13">
    <source>
        <dbReference type="PROSITE" id="PS50016"/>
    </source>
</evidence>
<evidence type="ECO:0000256" key="1">
    <source>
        <dbReference type="ARBA" id="ARBA00004123"/>
    </source>
</evidence>
<evidence type="ECO:0000256" key="11">
    <source>
        <dbReference type="RuleBase" id="RU361213"/>
    </source>
</evidence>
<comment type="similarity">
    <text evidence="2 11">Belongs to the ING family.</text>
</comment>
<keyword evidence="4 10" id="KW-0863">Zinc-finger</keyword>
<evidence type="ECO:0000256" key="12">
    <source>
        <dbReference type="SAM" id="MobiDB-lite"/>
    </source>
</evidence>
<dbReference type="SMART" id="SM00249">
    <property type="entry name" value="PHD"/>
    <property type="match status" value="1"/>
</dbReference>
<feature type="binding site" evidence="9">
    <location>
        <position position="306"/>
    </location>
    <ligand>
        <name>Zn(2+)</name>
        <dbReference type="ChEBI" id="CHEBI:29105"/>
        <label>2</label>
    </ligand>
</feature>
<dbReference type="InterPro" id="IPR024610">
    <property type="entry name" value="ING_N_histone-binding"/>
</dbReference>
<dbReference type="GO" id="GO:0008270">
    <property type="term" value="F:zinc ion binding"/>
    <property type="evidence" value="ECO:0007669"/>
    <property type="project" value="UniProtKB-KW"/>
</dbReference>
<feature type="binding site" evidence="9">
    <location>
        <position position="293"/>
    </location>
    <ligand>
        <name>Zn(2+)</name>
        <dbReference type="ChEBI" id="CHEBI:29105"/>
        <label>1</label>
    </ligand>
</feature>
<dbReference type="PANTHER" id="PTHR10333:SF42">
    <property type="entry name" value="INHIBITOR OF GROWTH PROTEIN 5"/>
    <property type="match status" value="1"/>
</dbReference>
<gene>
    <name evidence="14" type="ORF">ALEPTO_LOCUS2022</name>
</gene>
<evidence type="ECO:0000256" key="4">
    <source>
        <dbReference type="ARBA" id="ARBA00022771"/>
    </source>
</evidence>
<feature type="binding site" evidence="9">
    <location>
        <position position="290"/>
    </location>
    <ligand>
        <name>Zn(2+)</name>
        <dbReference type="ChEBI" id="CHEBI:29105"/>
        <label>1</label>
    </ligand>
</feature>
<dbReference type="EMBL" id="CAJVPS010000264">
    <property type="protein sequence ID" value="CAG8471245.1"/>
    <property type="molecule type" value="Genomic_DNA"/>
</dbReference>
<feature type="domain" description="PHD-type" evidence="13">
    <location>
        <begin position="263"/>
        <end position="312"/>
    </location>
</feature>
<feature type="binding site" evidence="9">
    <location>
        <position position="309"/>
    </location>
    <ligand>
        <name>Zn(2+)</name>
        <dbReference type="ChEBI" id="CHEBI:29105"/>
        <label>2</label>
    </ligand>
</feature>
<dbReference type="SMART" id="SM01408">
    <property type="entry name" value="ING"/>
    <property type="match status" value="1"/>
</dbReference>
<dbReference type="InterPro" id="IPR001965">
    <property type="entry name" value="Znf_PHD"/>
</dbReference>
<comment type="function">
    <text evidence="11">Component of an histone acetyltransferase complex.</text>
</comment>
<sequence length="384" mass="42153">MTDSAIDANEYLLEYLASMLCTSKELADRIDNLSPEIQHIFHEIENKDKEVEESELKQIIREGYDRAILLSEEKVELVGKALNLVRRHLKRMDDDFVALFPNHTLPTYTPTTINGNSNGGSALINNNSLSVNNQQNFDFESLSRRSPSFESEDAQFSLPLLPNPQNGGGGLSSNQLVSIRGPGRKSGLNNAGGSRKRGSRSRTPINNPNANNNGNSTIGGRGIKFRITSEDYQFNDFGGSEDMTFSEEVLAPSSFTSMAISEPTYCYCRQVSFGEMIGCDGEDCPYEWFHIGCVGLEKVPKGKWFCNTCAPMKQSLANQPLKKRKRGRPVGSTKSNMPSTEEFLQHELNGFVSLDAANSESGSESSSGANSPSNSVVPTDSTFV</sequence>
<feature type="region of interest" description="Disordered" evidence="12">
    <location>
        <begin position="355"/>
        <end position="384"/>
    </location>
</feature>
<dbReference type="PROSITE" id="PS50016">
    <property type="entry name" value="ZF_PHD_2"/>
    <property type="match status" value="1"/>
</dbReference>
<keyword evidence="6 11" id="KW-0156">Chromatin regulator</keyword>
<dbReference type="CDD" id="cd15585">
    <property type="entry name" value="PHD_ING3"/>
    <property type="match status" value="1"/>
</dbReference>
<accession>A0A9N8VZ06</accession>
<evidence type="ECO:0000256" key="3">
    <source>
        <dbReference type="ARBA" id="ARBA00022723"/>
    </source>
</evidence>
<dbReference type="InterPro" id="IPR013083">
    <property type="entry name" value="Znf_RING/FYVE/PHD"/>
</dbReference>
<dbReference type="PROSITE" id="PS01359">
    <property type="entry name" value="ZF_PHD_1"/>
    <property type="match status" value="1"/>
</dbReference>
<evidence type="ECO:0000256" key="6">
    <source>
        <dbReference type="ARBA" id="ARBA00022853"/>
    </source>
</evidence>
<comment type="subcellular location">
    <subcellularLocation>
        <location evidence="1 11">Nucleus</location>
    </subcellularLocation>
</comment>
<keyword evidence="7 11" id="KW-0539">Nucleus</keyword>
<feature type="binding site" evidence="9">
    <location>
        <position position="279"/>
    </location>
    <ligand>
        <name>Zn(2+)</name>
        <dbReference type="ChEBI" id="CHEBI:29105"/>
        <label>2</label>
    </ligand>
</feature>
<feature type="compositionally biased region" description="Low complexity" evidence="12">
    <location>
        <begin position="206"/>
        <end position="215"/>
    </location>
</feature>
<feature type="binding site" evidence="9">
    <location>
        <position position="268"/>
    </location>
    <ligand>
        <name>Zn(2+)</name>
        <dbReference type="ChEBI" id="CHEBI:29105"/>
        <label>1</label>
    </ligand>
</feature>
<evidence type="ECO:0000313" key="15">
    <source>
        <dbReference type="Proteomes" id="UP000789508"/>
    </source>
</evidence>
<feature type="region of interest" description="Disordered" evidence="12">
    <location>
        <begin position="151"/>
        <end position="218"/>
    </location>
</feature>
<comment type="subunit">
    <text evidence="11">Component of an histone acetyltransferase complex. Interacts with H3K4me3 and to a lesser extent with H3K4me2.</text>
</comment>
<keyword evidence="5 9" id="KW-0862">Zinc</keyword>
<evidence type="ECO:0000256" key="2">
    <source>
        <dbReference type="ARBA" id="ARBA00010210"/>
    </source>
</evidence>
<dbReference type="Proteomes" id="UP000789508">
    <property type="component" value="Unassembled WGS sequence"/>
</dbReference>
<dbReference type="Gene3D" id="6.10.140.1740">
    <property type="match status" value="1"/>
</dbReference>
<feature type="binding site" evidence="9">
    <location>
        <position position="266"/>
    </location>
    <ligand>
        <name>Zn(2+)</name>
        <dbReference type="ChEBI" id="CHEBI:29105"/>
        <label>1</label>
    </ligand>
</feature>
<evidence type="ECO:0000256" key="7">
    <source>
        <dbReference type="ARBA" id="ARBA00023242"/>
    </source>
</evidence>
<dbReference type="SUPFAM" id="SSF57903">
    <property type="entry name" value="FYVE/PHD zinc finger"/>
    <property type="match status" value="1"/>
</dbReference>
<evidence type="ECO:0000256" key="8">
    <source>
        <dbReference type="PIRSR" id="PIRSR628651-50"/>
    </source>
</evidence>
<dbReference type="Gene3D" id="3.30.40.10">
    <property type="entry name" value="Zinc/RING finger domain, C3HC4 (zinc finger)"/>
    <property type="match status" value="1"/>
</dbReference>
<dbReference type="InterPro" id="IPR011011">
    <property type="entry name" value="Znf_FYVE_PHD"/>
</dbReference>
<keyword evidence="3 9" id="KW-0479">Metal-binding</keyword>
<dbReference type="FunFam" id="3.30.40.10:FF:000016">
    <property type="entry name" value="Inhibitor of growth protein"/>
    <property type="match status" value="1"/>
</dbReference>
<feature type="site" description="Histone H3K4me3 binding" evidence="8">
    <location>
        <position position="280"/>
    </location>
</feature>
<dbReference type="AlphaFoldDB" id="A0A9N8VZ06"/>
<organism evidence="14 15">
    <name type="scientific">Ambispora leptoticha</name>
    <dbReference type="NCBI Taxonomy" id="144679"/>
    <lineage>
        <taxon>Eukaryota</taxon>
        <taxon>Fungi</taxon>
        <taxon>Fungi incertae sedis</taxon>
        <taxon>Mucoromycota</taxon>
        <taxon>Glomeromycotina</taxon>
        <taxon>Glomeromycetes</taxon>
        <taxon>Archaeosporales</taxon>
        <taxon>Ambisporaceae</taxon>
        <taxon>Ambispora</taxon>
    </lineage>
</organism>
<dbReference type="GO" id="GO:0006325">
    <property type="term" value="P:chromatin organization"/>
    <property type="evidence" value="ECO:0007669"/>
    <property type="project" value="UniProtKB-KW"/>
</dbReference>
<dbReference type="InterPro" id="IPR028651">
    <property type="entry name" value="ING_fam"/>
</dbReference>
<evidence type="ECO:0000256" key="5">
    <source>
        <dbReference type="ARBA" id="ARBA00022833"/>
    </source>
</evidence>
<keyword evidence="15" id="KW-1185">Reference proteome</keyword>
<reference evidence="14" key="1">
    <citation type="submission" date="2021-06" db="EMBL/GenBank/DDBJ databases">
        <authorList>
            <person name="Kallberg Y."/>
            <person name="Tangrot J."/>
            <person name="Rosling A."/>
        </authorList>
    </citation>
    <scope>NUCLEOTIDE SEQUENCE</scope>
    <source>
        <strain evidence="14">FL130A</strain>
    </source>
</reference>
<proteinExistence type="inferred from homology"/>
<dbReference type="GO" id="GO:0005634">
    <property type="term" value="C:nucleus"/>
    <property type="evidence" value="ECO:0007669"/>
    <property type="project" value="UniProtKB-SubCell"/>
</dbReference>
<dbReference type="InterPro" id="IPR042020">
    <property type="entry name" value="ING3_PHD"/>
</dbReference>
<feature type="compositionally biased region" description="Low complexity" evidence="12">
    <location>
        <begin position="356"/>
        <end position="378"/>
    </location>
</feature>
<dbReference type="CDD" id="cd16858">
    <property type="entry name" value="ING_ING3_Yng2p"/>
    <property type="match status" value="1"/>
</dbReference>
<feature type="site" description="Histone H3K4me3 binding" evidence="8">
    <location>
        <position position="288"/>
    </location>
</feature>